<dbReference type="PANTHER" id="PTHR13620">
    <property type="entry name" value="3-5 EXONUCLEASE"/>
    <property type="match status" value="1"/>
</dbReference>
<keyword evidence="2" id="KW-0378">Hydrolase</keyword>
<dbReference type="GO" id="GO:0008408">
    <property type="term" value="F:3'-5' exonuclease activity"/>
    <property type="evidence" value="ECO:0007669"/>
    <property type="project" value="InterPro"/>
</dbReference>
<dbReference type="AlphaFoldDB" id="A0AAD7KTY7"/>
<dbReference type="CDD" id="cd06141">
    <property type="entry name" value="WRN_exo"/>
    <property type="match status" value="1"/>
</dbReference>
<dbReference type="FunFam" id="3.30.420.10:FF:000054">
    <property type="entry name" value="Werner Syndrome-like exonuclease"/>
    <property type="match status" value="1"/>
</dbReference>
<evidence type="ECO:0000313" key="4">
    <source>
        <dbReference type="EMBL" id="KAJ7945785.1"/>
    </source>
</evidence>
<dbReference type="GO" id="GO:0005634">
    <property type="term" value="C:nucleus"/>
    <property type="evidence" value="ECO:0007669"/>
    <property type="project" value="TreeGrafter"/>
</dbReference>
<protein>
    <submittedName>
        <fullName evidence="4">Werner Syndrome-like exonuclease</fullName>
    </submittedName>
</protein>
<dbReference type="EMBL" id="JARAOO010000013">
    <property type="protein sequence ID" value="KAJ7945785.1"/>
    <property type="molecule type" value="Genomic_DNA"/>
</dbReference>
<dbReference type="Pfam" id="PF01612">
    <property type="entry name" value="DNA_pol_A_exo1"/>
    <property type="match status" value="1"/>
</dbReference>
<accession>A0AAD7KTY7</accession>
<reference evidence="4" key="1">
    <citation type="journal article" date="2023" name="Science">
        <title>Elucidation of the pathway for biosynthesis of saponin adjuvants from the soapbark tree.</title>
        <authorList>
            <person name="Reed J."/>
            <person name="Orme A."/>
            <person name="El-Demerdash A."/>
            <person name="Owen C."/>
            <person name="Martin L.B.B."/>
            <person name="Misra R.C."/>
            <person name="Kikuchi S."/>
            <person name="Rejzek M."/>
            <person name="Martin A.C."/>
            <person name="Harkess A."/>
            <person name="Leebens-Mack J."/>
            <person name="Louveau T."/>
            <person name="Stephenson M.J."/>
            <person name="Osbourn A."/>
        </authorList>
    </citation>
    <scope>NUCLEOTIDE SEQUENCE</scope>
    <source>
        <strain evidence="4">S10</strain>
    </source>
</reference>
<dbReference type="Proteomes" id="UP001163823">
    <property type="component" value="Chromosome 13"/>
</dbReference>
<proteinExistence type="predicted"/>
<dbReference type="InterPro" id="IPR012337">
    <property type="entry name" value="RNaseH-like_sf"/>
</dbReference>
<keyword evidence="5" id="KW-1185">Reference proteome</keyword>
<keyword evidence="4" id="KW-0269">Exonuclease</keyword>
<dbReference type="PANTHER" id="PTHR13620:SF121">
    <property type="entry name" value="EMB|CAB82946.1-RELATED"/>
    <property type="match status" value="1"/>
</dbReference>
<sequence length="219" mass="24807">MSTIDETNPAIIFNPTTSKYSVTFAGLTIETTVTDQPNIIDEWVHQISTDYAGKRTVVGLDREWMPHKTQPLMKAAMLQLCIDNKCLIVQLVYMNDFPQSLKNFLMDSNFIFVGVEVALDIAKLKQEYGLEVNQIADVRDVAKQRWPGPRLLFSGLKHLAMELVGLNMKKLKHVRTSSCETRVLSDEQVEYACIDAYASYRIGHELLIEKEGVNSAHID</sequence>
<dbReference type="InterPro" id="IPR051132">
    <property type="entry name" value="3-5_Exonuclease_domain"/>
</dbReference>
<organism evidence="4 5">
    <name type="scientific">Quillaja saponaria</name>
    <name type="common">Soap bark tree</name>
    <dbReference type="NCBI Taxonomy" id="32244"/>
    <lineage>
        <taxon>Eukaryota</taxon>
        <taxon>Viridiplantae</taxon>
        <taxon>Streptophyta</taxon>
        <taxon>Embryophyta</taxon>
        <taxon>Tracheophyta</taxon>
        <taxon>Spermatophyta</taxon>
        <taxon>Magnoliopsida</taxon>
        <taxon>eudicotyledons</taxon>
        <taxon>Gunneridae</taxon>
        <taxon>Pentapetalae</taxon>
        <taxon>rosids</taxon>
        <taxon>fabids</taxon>
        <taxon>Fabales</taxon>
        <taxon>Quillajaceae</taxon>
        <taxon>Quillaja</taxon>
    </lineage>
</organism>
<evidence type="ECO:0000313" key="5">
    <source>
        <dbReference type="Proteomes" id="UP001163823"/>
    </source>
</evidence>
<dbReference type="InterPro" id="IPR036397">
    <property type="entry name" value="RNaseH_sf"/>
</dbReference>
<evidence type="ECO:0000259" key="3">
    <source>
        <dbReference type="Pfam" id="PF01612"/>
    </source>
</evidence>
<keyword evidence="1" id="KW-0540">Nuclease</keyword>
<dbReference type="Gene3D" id="3.30.420.10">
    <property type="entry name" value="Ribonuclease H-like superfamily/Ribonuclease H"/>
    <property type="match status" value="1"/>
</dbReference>
<evidence type="ECO:0000256" key="2">
    <source>
        <dbReference type="ARBA" id="ARBA00022801"/>
    </source>
</evidence>
<dbReference type="SUPFAM" id="SSF53098">
    <property type="entry name" value="Ribonuclease H-like"/>
    <property type="match status" value="1"/>
</dbReference>
<dbReference type="GO" id="GO:0006139">
    <property type="term" value="P:nucleobase-containing compound metabolic process"/>
    <property type="evidence" value="ECO:0007669"/>
    <property type="project" value="InterPro"/>
</dbReference>
<dbReference type="KEGG" id="qsa:O6P43_030801"/>
<gene>
    <name evidence="4" type="ORF">O6P43_030801</name>
</gene>
<dbReference type="InterPro" id="IPR002562">
    <property type="entry name" value="3'-5'_exonuclease_dom"/>
</dbReference>
<dbReference type="GO" id="GO:0005737">
    <property type="term" value="C:cytoplasm"/>
    <property type="evidence" value="ECO:0007669"/>
    <property type="project" value="TreeGrafter"/>
</dbReference>
<comment type="caution">
    <text evidence="4">The sequence shown here is derived from an EMBL/GenBank/DDBJ whole genome shotgun (WGS) entry which is preliminary data.</text>
</comment>
<name>A0AAD7KTY7_QUISA</name>
<feature type="domain" description="3'-5' exonuclease" evidence="3">
    <location>
        <begin position="54"/>
        <end position="206"/>
    </location>
</feature>
<evidence type="ECO:0000256" key="1">
    <source>
        <dbReference type="ARBA" id="ARBA00022722"/>
    </source>
</evidence>
<dbReference type="GO" id="GO:0003676">
    <property type="term" value="F:nucleic acid binding"/>
    <property type="evidence" value="ECO:0007669"/>
    <property type="project" value="InterPro"/>
</dbReference>